<accession>A0ABV3Q5L1</accession>
<keyword evidence="1" id="KW-0805">Transcription regulation</keyword>
<comment type="caution">
    <text evidence="5">The sequence shown here is derived from an EMBL/GenBank/DDBJ whole genome shotgun (WGS) entry which is preliminary data.</text>
</comment>
<dbReference type="InterPro" id="IPR000524">
    <property type="entry name" value="Tscrpt_reg_HTH_GntR"/>
</dbReference>
<keyword evidence="3" id="KW-0804">Transcription</keyword>
<dbReference type="PANTHER" id="PTHR38445:SF10">
    <property type="entry name" value="GNTR-FAMILY TRANSCRIPTIONAL REGULATOR"/>
    <property type="match status" value="1"/>
</dbReference>
<dbReference type="InterPro" id="IPR036388">
    <property type="entry name" value="WH-like_DNA-bd_sf"/>
</dbReference>
<evidence type="ECO:0000259" key="4">
    <source>
        <dbReference type="PROSITE" id="PS50949"/>
    </source>
</evidence>
<evidence type="ECO:0000256" key="3">
    <source>
        <dbReference type="ARBA" id="ARBA00023163"/>
    </source>
</evidence>
<feature type="domain" description="HTH gntR-type" evidence="4">
    <location>
        <begin position="9"/>
        <end position="77"/>
    </location>
</feature>
<evidence type="ECO:0000256" key="2">
    <source>
        <dbReference type="ARBA" id="ARBA00023125"/>
    </source>
</evidence>
<evidence type="ECO:0000313" key="5">
    <source>
        <dbReference type="EMBL" id="MEW9502630.1"/>
    </source>
</evidence>
<name>A0ABV3Q5L1_9BACL</name>
<sequence length="128" mass="14547">MILNTDGTKPIYVQIAEWIEREILQGDFKPDDKVYSQYQLADMFNINPATAGKGLTMLVDEQILYKKRGLGMFVSDEAHNMIRHKRINHTLKKLVQEIVEEAAHLQVGEKELFTMIQEAGGNREGGEG</sequence>
<dbReference type="CDD" id="cd07377">
    <property type="entry name" value="WHTH_GntR"/>
    <property type="match status" value="1"/>
</dbReference>
<dbReference type="Pfam" id="PF00392">
    <property type="entry name" value="GntR"/>
    <property type="match status" value="1"/>
</dbReference>
<dbReference type="PANTHER" id="PTHR38445">
    <property type="entry name" value="HTH-TYPE TRANSCRIPTIONAL REPRESSOR YTRA"/>
    <property type="match status" value="1"/>
</dbReference>
<dbReference type="InterPro" id="IPR036390">
    <property type="entry name" value="WH_DNA-bd_sf"/>
</dbReference>
<dbReference type="SUPFAM" id="SSF46785">
    <property type="entry name" value="Winged helix' DNA-binding domain"/>
    <property type="match status" value="1"/>
</dbReference>
<gene>
    <name evidence="5" type="ORF">AB1471_12605</name>
</gene>
<dbReference type="Gene3D" id="1.10.10.10">
    <property type="entry name" value="Winged helix-like DNA-binding domain superfamily/Winged helix DNA-binding domain"/>
    <property type="match status" value="1"/>
</dbReference>
<dbReference type="EMBL" id="JBFMIA010000013">
    <property type="protein sequence ID" value="MEW9502630.1"/>
    <property type="molecule type" value="Genomic_DNA"/>
</dbReference>
<organism evidence="5 6">
    <name type="scientific">Jeotgalibacillus marinus</name>
    <dbReference type="NCBI Taxonomy" id="86667"/>
    <lineage>
        <taxon>Bacteria</taxon>
        <taxon>Bacillati</taxon>
        <taxon>Bacillota</taxon>
        <taxon>Bacilli</taxon>
        <taxon>Bacillales</taxon>
        <taxon>Caryophanaceae</taxon>
        <taxon>Jeotgalibacillus</taxon>
    </lineage>
</organism>
<keyword evidence="6" id="KW-1185">Reference proteome</keyword>
<proteinExistence type="predicted"/>
<reference evidence="5 6" key="1">
    <citation type="journal article" date="1979" name="Int. J. Syst. Evol. Microbiol.">
        <title>Bacillus globisporus subsp. marinus subsp. nov.</title>
        <authorList>
            <person name="Liu H."/>
        </authorList>
    </citation>
    <scope>NUCLEOTIDE SEQUENCE [LARGE SCALE GENOMIC DNA]</scope>
    <source>
        <strain evidence="5 6">DSM 1297</strain>
    </source>
</reference>
<dbReference type="SMART" id="SM00345">
    <property type="entry name" value="HTH_GNTR"/>
    <property type="match status" value="1"/>
</dbReference>
<dbReference type="RefSeq" id="WP_367780123.1">
    <property type="nucleotide sequence ID" value="NZ_JBFMIA010000013.1"/>
</dbReference>
<dbReference type="PROSITE" id="PS50949">
    <property type="entry name" value="HTH_GNTR"/>
    <property type="match status" value="1"/>
</dbReference>
<evidence type="ECO:0000256" key="1">
    <source>
        <dbReference type="ARBA" id="ARBA00023015"/>
    </source>
</evidence>
<evidence type="ECO:0000313" key="6">
    <source>
        <dbReference type="Proteomes" id="UP001556040"/>
    </source>
</evidence>
<dbReference type="Proteomes" id="UP001556040">
    <property type="component" value="Unassembled WGS sequence"/>
</dbReference>
<keyword evidence="2" id="KW-0238">DNA-binding</keyword>
<protein>
    <submittedName>
        <fullName evidence="5">GntR family transcriptional regulator</fullName>
    </submittedName>
</protein>